<comment type="caution">
    <text evidence="4">The sequence shown here is derived from an EMBL/GenBank/DDBJ whole genome shotgun (WGS) entry which is preliminary data.</text>
</comment>
<dbReference type="EMBL" id="QZDT01000106">
    <property type="protein sequence ID" value="NBJ95528.1"/>
    <property type="molecule type" value="Genomic_DNA"/>
</dbReference>
<dbReference type="RefSeq" id="WP_160562403.1">
    <property type="nucleotide sequence ID" value="NZ_QZDT01000106.1"/>
</dbReference>
<feature type="compositionally biased region" description="Polar residues" evidence="2">
    <location>
        <begin position="236"/>
        <end position="251"/>
    </location>
</feature>
<keyword evidence="3" id="KW-0732">Signal</keyword>
<proteinExistence type="predicted"/>
<evidence type="ECO:0000256" key="3">
    <source>
        <dbReference type="SAM" id="SignalP"/>
    </source>
</evidence>
<accession>A0A9X5GTY2</accession>
<dbReference type="PROSITE" id="PS51257">
    <property type="entry name" value="PROKAR_LIPOPROTEIN"/>
    <property type="match status" value="1"/>
</dbReference>
<keyword evidence="1" id="KW-0175">Coiled coil</keyword>
<evidence type="ECO:0000313" key="4">
    <source>
        <dbReference type="EMBL" id="NBJ95528.1"/>
    </source>
</evidence>
<evidence type="ECO:0008006" key="6">
    <source>
        <dbReference type="Google" id="ProtNLM"/>
    </source>
</evidence>
<sequence length="450" mass="51666">MKKYLTIILATLLTMSVFTGCAGRSRSPEQNNVSTTNSPIATSEQGEMPDNSFSKEEYQKLLALQIDGYEDMTVSDYRSHVAKLTDTTEYRDLLERFWKSQILYGVKDTNETASFLFYVLPLTGDEWKTQNFSEEVRTSNSADSARLEYSFSLTILDADTLTIREYNTTRLNVIKGMQDILGDKTAPELQNTNSILADIQNNTDNLIEQLKTEEIEISIEYAYFPASVQGIDKENGQSQGNSEQETRVYSNGTEEDYRSLFTLKTPDYQNTPIKDFNTSLLAWANENRERMERIDEDTKFNDFSVTLTAEELSFVRLTVFLSGMENGKAIQSSYTETELKPYYGEYLPEKITSGNLDVARCNLFYQFSYRISETETVTVGERDRQIENMINAVQTFWGDMDVESALKMSESDIVKKLEEIAAIYTTDHITITINKDQIHFERMDERAYRN</sequence>
<evidence type="ECO:0000256" key="2">
    <source>
        <dbReference type="SAM" id="MobiDB-lite"/>
    </source>
</evidence>
<feature type="signal peptide" evidence="3">
    <location>
        <begin position="1"/>
        <end position="22"/>
    </location>
</feature>
<name>A0A9X5GTY2_9FIRM</name>
<evidence type="ECO:0000313" key="5">
    <source>
        <dbReference type="Proteomes" id="UP001154420"/>
    </source>
</evidence>
<feature type="chain" id="PRO_5040890309" description="Lipoprotein" evidence="3">
    <location>
        <begin position="23"/>
        <end position="450"/>
    </location>
</feature>
<feature type="coiled-coil region" evidence="1">
    <location>
        <begin position="189"/>
        <end position="216"/>
    </location>
</feature>
<reference evidence="4" key="1">
    <citation type="submission" date="2018-09" db="EMBL/GenBank/DDBJ databases">
        <title>Murine metabolic-syndrome-specific gut microbial biobank.</title>
        <authorList>
            <person name="Liu C."/>
        </authorList>
    </citation>
    <scope>NUCLEOTIDE SEQUENCE</scope>
    <source>
        <strain evidence="4">D42-62</strain>
    </source>
</reference>
<dbReference type="OrthoDB" id="9804799at2"/>
<protein>
    <recommendedName>
        <fullName evidence="6">Lipoprotein</fullName>
    </recommendedName>
</protein>
<keyword evidence="5" id="KW-1185">Reference proteome</keyword>
<organism evidence="4 5">
    <name type="scientific">Parablautia muri</name>
    <dbReference type="NCBI Taxonomy" id="2320879"/>
    <lineage>
        <taxon>Bacteria</taxon>
        <taxon>Bacillati</taxon>
        <taxon>Bacillota</taxon>
        <taxon>Clostridia</taxon>
        <taxon>Lachnospirales</taxon>
        <taxon>Lachnospiraceae</taxon>
        <taxon>Parablautia</taxon>
    </lineage>
</organism>
<dbReference type="AlphaFoldDB" id="A0A9X5GTY2"/>
<feature type="region of interest" description="Disordered" evidence="2">
    <location>
        <begin position="232"/>
        <end position="251"/>
    </location>
</feature>
<feature type="compositionally biased region" description="Polar residues" evidence="2">
    <location>
        <begin position="28"/>
        <end position="45"/>
    </location>
</feature>
<evidence type="ECO:0000256" key="1">
    <source>
        <dbReference type="SAM" id="Coils"/>
    </source>
</evidence>
<dbReference type="Proteomes" id="UP001154420">
    <property type="component" value="Unassembled WGS sequence"/>
</dbReference>
<gene>
    <name evidence="4" type="ORF">D5281_24175</name>
</gene>
<feature type="region of interest" description="Disordered" evidence="2">
    <location>
        <begin position="24"/>
        <end position="52"/>
    </location>
</feature>